<feature type="domain" description="C2H2-type" evidence="2">
    <location>
        <begin position="39"/>
        <end position="67"/>
    </location>
</feature>
<dbReference type="RefSeq" id="WP_229109750.1">
    <property type="nucleotide sequence ID" value="NZ_CP064788.1"/>
</dbReference>
<dbReference type="PROSITE" id="PS50157">
    <property type="entry name" value="ZINC_FINGER_C2H2_2"/>
    <property type="match status" value="1"/>
</dbReference>
<dbReference type="KEGG" id="hds:HSR122_2207"/>
<evidence type="ECO:0000259" key="2">
    <source>
        <dbReference type="PROSITE" id="PS50157"/>
    </source>
</evidence>
<reference evidence="3 4" key="1">
    <citation type="submission" date="2020-11" db="EMBL/GenBank/DDBJ databases">
        <title>Carbohydrate-dependent, anaerobic sulfur respiration: A novel catabolism in halophilic archaea.</title>
        <authorList>
            <person name="Sorokin D.Y."/>
            <person name="Messina E."/>
            <person name="Smedile F."/>
            <person name="La Cono V."/>
            <person name="Hallsworth J.E."/>
            <person name="Yakimov M.M."/>
        </authorList>
    </citation>
    <scope>NUCLEOTIDE SEQUENCE [LARGE SCALE GENOMIC DNA]</scope>
    <source>
        <strain evidence="3 4">HSR12-2</strain>
    </source>
</reference>
<dbReference type="Proteomes" id="UP000662973">
    <property type="component" value="Chromosome"/>
</dbReference>
<dbReference type="EMBL" id="CP064788">
    <property type="protein sequence ID" value="QSG09588.1"/>
    <property type="molecule type" value="Genomic_DNA"/>
</dbReference>
<evidence type="ECO:0000313" key="4">
    <source>
        <dbReference type="Proteomes" id="UP000662973"/>
    </source>
</evidence>
<proteinExistence type="predicted"/>
<keyword evidence="4" id="KW-1185">Reference proteome</keyword>
<feature type="region of interest" description="Disordered" evidence="1">
    <location>
        <begin position="57"/>
        <end position="78"/>
    </location>
</feature>
<dbReference type="PROSITE" id="PS00028">
    <property type="entry name" value="ZINC_FINGER_C2H2_1"/>
    <property type="match status" value="1"/>
</dbReference>
<organism evidence="3 4">
    <name type="scientific">Halapricum desulfuricans</name>
    <dbReference type="NCBI Taxonomy" id="2841257"/>
    <lineage>
        <taxon>Archaea</taxon>
        <taxon>Methanobacteriati</taxon>
        <taxon>Methanobacteriota</taxon>
        <taxon>Stenosarchaea group</taxon>
        <taxon>Halobacteria</taxon>
        <taxon>Halobacteriales</taxon>
        <taxon>Haloarculaceae</taxon>
        <taxon>Halapricum</taxon>
    </lineage>
</organism>
<protein>
    <recommendedName>
        <fullName evidence="2">C2H2-type domain-containing protein</fullName>
    </recommendedName>
</protein>
<dbReference type="GeneID" id="68852814"/>
<name>A0A897NB06_9EURY</name>
<dbReference type="AlphaFoldDB" id="A0A897NB06"/>
<gene>
    <name evidence="3" type="ORF">HSR122_2207</name>
</gene>
<sequence>MSELKIGGSKITVELNGNTIEAKANTGNKQWVSVITETHECDGCGDEFDTEHGLATHEGLTHSNDGPSSTDESDGHTAEVVADGGTEEIRDLRDVRNSDDEVRRYSADGHLYAYREGDEHVIVARGDEPRMRWTKRVPAERGAVLEGEQLWTIPDNWEKRATIKGEAEARYGIYNIPETDVDVLATIPNNNYLVDAWYGIENVGQLEVTYDDRIEWDKLEQTIENVKEIDEVGDDVVDALKSLHRRKDHFERKFAEDINLHAQEAVFGGSLTHEPISLEGWTLDPWLDTADNDYLIGRFLDVEDETLDGVMTELKEARIIPPYPEVRVDVDSDVSMPDGYEIRAICEAGASGAEAVDYIMTEQFDAMNQTEWADIRGKTPSAISKNVGNAEDELLK</sequence>
<dbReference type="InterPro" id="IPR013087">
    <property type="entry name" value="Znf_C2H2_type"/>
</dbReference>
<evidence type="ECO:0000313" key="3">
    <source>
        <dbReference type="EMBL" id="QSG09588.1"/>
    </source>
</evidence>
<accession>A0A897NB06</accession>
<evidence type="ECO:0000256" key="1">
    <source>
        <dbReference type="SAM" id="MobiDB-lite"/>
    </source>
</evidence>
<feature type="compositionally biased region" description="Polar residues" evidence="1">
    <location>
        <begin position="61"/>
        <end position="70"/>
    </location>
</feature>